<evidence type="ECO:0000313" key="2">
    <source>
        <dbReference type="EMBL" id="MBB6032169.1"/>
    </source>
</evidence>
<feature type="transmembrane region" description="Helical" evidence="1">
    <location>
        <begin position="37"/>
        <end position="61"/>
    </location>
</feature>
<sequence>MKLSRRVRMVRPSLITSAFLAVPLAVAGGIWKGLPGVFGALVGLLVVAVMFTASWYAIAWVEVWDVRLVLPAGMMAYTFKIIVLMTALLAASRLKWDGLLPMVASVAVSIVAWLTVLMIWGVRARFPYVEEEKHVE</sequence>
<protein>
    <recommendedName>
        <fullName evidence="4">ATP synthase protein I</fullName>
    </recommendedName>
</protein>
<organism evidence="2 3">
    <name type="scientific">Phytomonospora endophytica</name>
    <dbReference type="NCBI Taxonomy" id="714109"/>
    <lineage>
        <taxon>Bacteria</taxon>
        <taxon>Bacillati</taxon>
        <taxon>Actinomycetota</taxon>
        <taxon>Actinomycetes</taxon>
        <taxon>Micromonosporales</taxon>
        <taxon>Micromonosporaceae</taxon>
        <taxon>Phytomonospora</taxon>
    </lineage>
</organism>
<evidence type="ECO:0000313" key="3">
    <source>
        <dbReference type="Proteomes" id="UP000548476"/>
    </source>
</evidence>
<evidence type="ECO:0000256" key="1">
    <source>
        <dbReference type="SAM" id="Phobius"/>
    </source>
</evidence>
<keyword evidence="1" id="KW-0472">Membrane</keyword>
<accession>A0A841FHM7</accession>
<feature type="transmembrane region" description="Helical" evidence="1">
    <location>
        <begin position="68"/>
        <end position="92"/>
    </location>
</feature>
<keyword evidence="1" id="KW-1133">Transmembrane helix</keyword>
<keyword evidence="1" id="KW-0812">Transmembrane</keyword>
<dbReference type="AlphaFoldDB" id="A0A841FHM7"/>
<gene>
    <name evidence="2" type="ORF">HNR73_000011</name>
</gene>
<name>A0A841FHM7_9ACTN</name>
<dbReference type="Proteomes" id="UP000548476">
    <property type="component" value="Unassembled WGS sequence"/>
</dbReference>
<dbReference type="EMBL" id="JACHGT010000001">
    <property type="protein sequence ID" value="MBB6032169.1"/>
    <property type="molecule type" value="Genomic_DNA"/>
</dbReference>
<comment type="caution">
    <text evidence="2">The sequence shown here is derived from an EMBL/GenBank/DDBJ whole genome shotgun (WGS) entry which is preliminary data.</text>
</comment>
<reference evidence="2 3" key="1">
    <citation type="submission" date="2020-08" db="EMBL/GenBank/DDBJ databases">
        <title>Genomic Encyclopedia of Type Strains, Phase IV (KMG-IV): sequencing the most valuable type-strain genomes for metagenomic binning, comparative biology and taxonomic classification.</title>
        <authorList>
            <person name="Goeker M."/>
        </authorList>
    </citation>
    <scope>NUCLEOTIDE SEQUENCE [LARGE SCALE GENOMIC DNA]</scope>
    <source>
        <strain evidence="2 3">YIM 65646</strain>
    </source>
</reference>
<dbReference type="RefSeq" id="WP_184785106.1">
    <property type="nucleotide sequence ID" value="NZ_BONT01000061.1"/>
</dbReference>
<keyword evidence="3" id="KW-1185">Reference proteome</keyword>
<evidence type="ECO:0008006" key="4">
    <source>
        <dbReference type="Google" id="ProtNLM"/>
    </source>
</evidence>
<proteinExistence type="predicted"/>
<feature type="transmembrane region" description="Helical" evidence="1">
    <location>
        <begin position="98"/>
        <end position="120"/>
    </location>
</feature>